<feature type="transmembrane region" description="Helical" evidence="1">
    <location>
        <begin position="139"/>
        <end position="161"/>
    </location>
</feature>
<dbReference type="EMBL" id="CACVBS010000032">
    <property type="protein sequence ID" value="CAA7261276.1"/>
    <property type="molecule type" value="Genomic_DNA"/>
</dbReference>
<reference evidence="2 3" key="1">
    <citation type="submission" date="2020-01" db="EMBL/GenBank/DDBJ databases">
        <authorList>
            <person name="Gupta K D."/>
        </authorList>
    </citation>
    <scope>NUCLEOTIDE SEQUENCE [LARGE SCALE GENOMIC DNA]</scope>
</reference>
<keyword evidence="1" id="KW-0812">Transmembrane</keyword>
<evidence type="ECO:0000256" key="1">
    <source>
        <dbReference type="SAM" id="Phobius"/>
    </source>
</evidence>
<feature type="transmembrane region" description="Helical" evidence="1">
    <location>
        <begin position="60"/>
        <end position="88"/>
    </location>
</feature>
<evidence type="ECO:0000313" key="2">
    <source>
        <dbReference type="EMBL" id="CAA7261276.1"/>
    </source>
</evidence>
<proteinExistence type="predicted"/>
<sequence>MSRPAIANPWQSPPSDYPIERSAYYGDFASNILVGIDIWLFAYSAYFLNRGAYSRARRRLLIGYGFVLLLLLVAASLSRLRVGMLMWIDHRYFVPGGPRGYLRKSPPWNLVGIVAVMAADVWSNLLMIYRCYVILSQMAWVITLPLALLITSTAFAILTIIEGVRPGATFFDGKSLAFGLFWVSFTVSFNVVVTLLICGRLLYSYMVLRRIGGHALAKERLGVIAILVESALPFSVFGVALAVLYGVKSPTATAFADVWGVIVGLSPQLIILRVAMGRAVTKESLIATSVDISSRFLVEVMDNEPGANV</sequence>
<organism evidence="2 3">
    <name type="scientific">Cyclocybe aegerita</name>
    <name type="common">Black poplar mushroom</name>
    <name type="synonym">Agrocybe aegerita</name>
    <dbReference type="NCBI Taxonomy" id="1973307"/>
    <lineage>
        <taxon>Eukaryota</taxon>
        <taxon>Fungi</taxon>
        <taxon>Dikarya</taxon>
        <taxon>Basidiomycota</taxon>
        <taxon>Agaricomycotina</taxon>
        <taxon>Agaricomycetes</taxon>
        <taxon>Agaricomycetidae</taxon>
        <taxon>Agaricales</taxon>
        <taxon>Agaricineae</taxon>
        <taxon>Bolbitiaceae</taxon>
        <taxon>Cyclocybe</taxon>
    </lineage>
</organism>
<accession>A0A8S0W8F1</accession>
<feature type="transmembrane region" description="Helical" evidence="1">
    <location>
        <begin position="181"/>
        <end position="203"/>
    </location>
</feature>
<keyword evidence="3" id="KW-1185">Reference proteome</keyword>
<dbReference type="AlphaFoldDB" id="A0A8S0W8F1"/>
<feature type="transmembrane region" description="Helical" evidence="1">
    <location>
        <begin position="258"/>
        <end position="276"/>
    </location>
</feature>
<comment type="caution">
    <text evidence="2">The sequence shown here is derived from an EMBL/GenBank/DDBJ whole genome shotgun (WGS) entry which is preliminary data.</text>
</comment>
<feature type="transmembrane region" description="Helical" evidence="1">
    <location>
        <begin position="223"/>
        <end position="246"/>
    </location>
</feature>
<name>A0A8S0W8F1_CYCAE</name>
<gene>
    <name evidence="2" type="ORF">AAE3_LOCUS3568</name>
</gene>
<feature type="transmembrane region" description="Helical" evidence="1">
    <location>
        <begin position="108"/>
        <end position="127"/>
    </location>
</feature>
<keyword evidence="1" id="KW-0472">Membrane</keyword>
<keyword evidence="1" id="KW-1133">Transmembrane helix</keyword>
<dbReference type="Proteomes" id="UP000467700">
    <property type="component" value="Unassembled WGS sequence"/>
</dbReference>
<dbReference type="OrthoDB" id="3351617at2759"/>
<evidence type="ECO:0000313" key="3">
    <source>
        <dbReference type="Proteomes" id="UP000467700"/>
    </source>
</evidence>
<protein>
    <submittedName>
        <fullName evidence="2">Uncharacterized protein</fullName>
    </submittedName>
</protein>
<feature type="transmembrane region" description="Helical" evidence="1">
    <location>
        <begin position="28"/>
        <end position="48"/>
    </location>
</feature>